<name>A0A7C4JKY4_9CREN</name>
<reference evidence="2" key="1">
    <citation type="journal article" date="2020" name="mSystems">
        <title>Genome- and Community-Level Interaction Insights into Carbon Utilization and Element Cycling Functions of Hydrothermarchaeota in Hydrothermal Sediment.</title>
        <authorList>
            <person name="Zhou Z."/>
            <person name="Liu Y."/>
            <person name="Xu W."/>
            <person name="Pan J."/>
            <person name="Luo Z.H."/>
            <person name="Li M."/>
        </authorList>
    </citation>
    <scope>NUCLEOTIDE SEQUENCE [LARGE SCALE GENOMIC DNA]</scope>
    <source>
        <strain evidence="2">SpSt-637</strain>
        <strain evidence="1">SpSt-667</strain>
    </source>
</reference>
<evidence type="ECO:0000313" key="1">
    <source>
        <dbReference type="EMBL" id="HGQ35072.1"/>
    </source>
</evidence>
<gene>
    <name evidence="2" type="ORF">ENU08_06420</name>
    <name evidence="1" type="ORF">ENU41_00125</name>
</gene>
<evidence type="ECO:0000313" key="2">
    <source>
        <dbReference type="EMBL" id="HGQ64861.1"/>
    </source>
</evidence>
<sequence length="113" mass="13326">MKDHSRYDSATIKRKLAEIGIEKLYIMYEDVDCALFLGIHGYQQFLILVSKGKFSWYSKIVPANIVLEPYWNCEHITYVPEGLYVFAEDIEELTKYIIKVLEKYSKLKNYNST</sequence>
<organism evidence="2">
    <name type="scientific">Ignisphaera aggregans</name>
    <dbReference type="NCBI Taxonomy" id="334771"/>
    <lineage>
        <taxon>Archaea</taxon>
        <taxon>Thermoproteota</taxon>
        <taxon>Thermoprotei</taxon>
        <taxon>Desulfurococcales</taxon>
        <taxon>Desulfurococcaceae</taxon>
        <taxon>Ignisphaera</taxon>
    </lineage>
</organism>
<dbReference type="EMBL" id="DTCK01000002">
    <property type="protein sequence ID" value="HGQ35072.1"/>
    <property type="molecule type" value="Genomic_DNA"/>
</dbReference>
<dbReference type="AlphaFoldDB" id="A0A7C4JKY4"/>
<protein>
    <submittedName>
        <fullName evidence="2">Uncharacterized protein</fullName>
    </submittedName>
</protein>
<comment type="caution">
    <text evidence="2">The sequence shown here is derived from an EMBL/GenBank/DDBJ whole genome shotgun (WGS) entry which is preliminary data.</text>
</comment>
<dbReference type="EMBL" id="DTBD01000056">
    <property type="protein sequence ID" value="HGQ64861.1"/>
    <property type="molecule type" value="Genomic_DNA"/>
</dbReference>
<proteinExistence type="predicted"/>
<accession>A0A7C4JKY4</accession>